<keyword evidence="4" id="KW-1185">Reference proteome</keyword>
<dbReference type="Proteomes" id="UP000287224">
    <property type="component" value="Unassembled WGS sequence"/>
</dbReference>
<dbReference type="InterPro" id="IPR011990">
    <property type="entry name" value="TPR-like_helical_dom_sf"/>
</dbReference>
<dbReference type="SUPFAM" id="SSF47413">
    <property type="entry name" value="lambda repressor-like DNA-binding domains"/>
    <property type="match status" value="1"/>
</dbReference>
<gene>
    <name evidence="3" type="ORF">KDAU_48360</name>
</gene>
<evidence type="ECO:0000313" key="3">
    <source>
        <dbReference type="EMBL" id="GCE07507.1"/>
    </source>
</evidence>
<dbReference type="SMART" id="SM00530">
    <property type="entry name" value="HTH_XRE"/>
    <property type="match status" value="1"/>
</dbReference>
<dbReference type="GO" id="GO:0003677">
    <property type="term" value="F:DNA binding"/>
    <property type="evidence" value="ECO:0007669"/>
    <property type="project" value="InterPro"/>
</dbReference>
<dbReference type="SUPFAM" id="SSF48452">
    <property type="entry name" value="TPR-like"/>
    <property type="match status" value="1"/>
</dbReference>
<organism evidence="3 4">
    <name type="scientific">Dictyobacter aurantiacus</name>
    <dbReference type="NCBI Taxonomy" id="1936993"/>
    <lineage>
        <taxon>Bacteria</taxon>
        <taxon>Bacillati</taxon>
        <taxon>Chloroflexota</taxon>
        <taxon>Ktedonobacteria</taxon>
        <taxon>Ktedonobacterales</taxon>
        <taxon>Dictyobacteraceae</taxon>
        <taxon>Dictyobacter</taxon>
    </lineage>
</organism>
<feature type="compositionally biased region" description="Low complexity" evidence="1">
    <location>
        <begin position="72"/>
        <end position="83"/>
    </location>
</feature>
<feature type="domain" description="HTH cro/C1-type" evidence="2">
    <location>
        <begin position="6"/>
        <end position="59"/>
    </location>
</feature>
<evidence type="ECO:0000256" key="1">
    <source>
        <dbReference type="SAM" id="MobiDB-lite"/>
    </source>
</evidence>
<dbReference type="InterPro" id="IPR001387">
    <property type="entry name" value="Cro/C1-type_HTH"/>
</dbReference>
<dbReference type="PROSITE" id="PS50943">
    <property type="entry name" value="HTH_CROC1"/>
    <property type="match status" value="1"/>
</dbReference>
<dbReference type="Gene3D" id="1.25.40.10">
    <property type="entry name" value="Tetratricopeptide repeat domain"/>
    <property type="match status" value="1"/>
</dbReference>
<dbReference type="AlphaFoldDB" id="A0A401ZKV3"/>
<accession>A0A401ZKV3</accession>
<dbReference type="InterPro" id="IPR010982">
    <property type="entry name" value="Lambda_DNA-bd_dom_sf"/>
</dbReference>
<dbReference type="RefSeq" id="WP_126598816.1">
    <property type="nucleotide sequence ID" value="NZ_BIFQ01000001.1"/>
</dbReference>
<evidence type="ECO:0000259" key="2">
    <source>
        <dbReference type="PROSITE" id="PS50943"/>
    </source>
</evidence>
<feature type="region of interest" description="Disordered" evidence="1">
    <location>
        <begin position="64"/>
        <end position="83"/>
    </location>
</feature>
<proteinExistence type="predicted"/>
<name>A0A401ZKV3_9CHLR</name>
<dbReference type="CDD" id="cd00093">
    <property type="entry name" value="HTH_XRE"/>
    <property type="match status" value="1"/>
</dbReference>
<protein>
    <recommendedName>
        <fullName evidence="2">HTH cro/C1-type domain-containing protein</fullName>
    </recommendedName>
</protein>
<sequence length="476" mass="53661">MGTSLLRTARCLRNLTIKQLADEARIGSSTVWRAEHNYSINAESRRRLCQYFGMSARELGLVEDEPQQSGQEPVPEASAPASPAHSLHLPLLVQQKTARQGHELMPHEPEIAHEQRAGAWLALNATELSTLFEAGWTMDEVLNSLRVVLRGAQGMPPSVRQKITRISDLVPSSDKHISMEERTRLCTTLQESVAEGWQRFQTMRPTEVLVSAQAQLYLVQQTHDLLFPELRYSLYAALYNLIGAAAYLQGSYAAAQQAYTRAHIAALEGADIWNMAQNLNWQAIVANVRGQYESAIANIEAALRLIANEQSEEYVRLRAHLLADWAYNASLLQDSYQTEEKLDASSQLLEKLGPHEEFDAAQWQQMSGSSMLNLKHYSRAINHLQTALRQQPEAWIIRRARTLVPLAEAYARKRELEASLGTAKNLVPLLADIDSSMLNQRFTEYQQVLVKVFPHEPRAQAFINSVRQRQLLPGRP</sequence>
<dbReference type="Gene3D" id="1.10.260.40">
    <property type="entry name" value="lambda repressor-like DNA-binding domains"/>
    <property type="match status" value="1"/>
</dbReference>
<evidence type="ECO:0000313" key="4">
    <source>
        <dbReference type="Proteomes" id="UP000287224"/>
    </source>
</evidence>
<comment type="caution">
    <text evidence="3">The sequence shown here is derived from an EMBL/GenBank/DDBJ whole genome shotgun (WGS) entry which is preliminary data.</text>
</comment>
<dbReference type="OrthoDB" id="142144at2"/>
<reference evidence="4" key="1">
    <citation type="submission" date="2018-12" db="EMBL/GenBank/DDBJ databases">
        <title>Tengunoibacter tsumagoiensis gen. nov., sp. nov., Dictyobacter kobayashii sp. nov., D. alpinus sp. nov., and D. joshuensis sp. nov. and description of Dictyobacteraceae fam. nov. within the order Ktedonobacterales isolated from Tengu-no-mugimeshi.</title>
        <authorList>
            <person name="Wang C.M."/>
            <person name="Zheng Y."/>
            <person name="Sakai Y."/>
            <person name="Toyoda A."/>
            <person name="Minakuchi Y."/>
            <person name="Abe K."/>
            <person name="Yokota A."/>
            <person name="Yabe S."/>
        </authorList>
    </citation>
    <scope>NUCLEOTIDE SEQUENCE [LARGE SCALE GENOMIC DNA]</scope>
    <source>
        <strain evidence="4">S-27</strain>
    </source>
</reference>
<dbReference type="EMBL" id="BIFQ01000001">
    <property type="protein sequence ID" value="GCE07507.1"/>
    <property type="molecule type" value="Genomic_DNA"/>
</dbReference>